<sequence length="118" mass="13631">MGATCCKRERKSERLNSFFAQRHLCYDIVMQGIYYWLNRIPRMTMGVMLGVSPGPMRHLIARVPQRDAATLLQVIKKYVKPNSIIHTDYWAAYGGLTSVVNMNYTHRTVNHNGDRSLE</sequence>
<protein>
    <recommendedName>
        <fullName evidence="1">ISXO2-like transposase domain-containing protein</fullName>
    </recommendedName>
</protein>
<dbReference type="Pfam" id="PF12762">
    <property type="entry name" value="DDE_Tnp_IS1595"/>
    <property type="match status" value="1"/>
</dbReference>
<dbReference type="AlphaFoldDB" id="A0A162PZ93"/>
<dbReference type="PANTHER" id="PTHR47163:SF3">
    <property type="entry name" value="PROTEIN CBG18017"/>
    <property type="match status" value="1"/>
</dbReference>
<name>A0A162PZ93_PHYB8</name>
<dbReference type="RefSeq" id="XP_018293726.1">
    <property type="nucleotide sequence ID" value="XM_018442735.1"/>
</dbReference>
<organism evidence="2 3">
    <name type="scientific">Phycomyces blakesleeanus (strain ATCC 8743b / DSM 1359 / FGSC 10004 / NBRC 33097 / NRRL 1555)</name>
    <dbReference type="NCBI Taxonomy" id="763407"/>
    <lineage>
        <taxon>Eukaryota</taxon>
        <taxon>Fungi</taxon>
        <taxon>Fungi incertae sedis</taxon>
        <taxon>Mucoromycota</taxon>
        <taxon>Mucoromycotina</taxon>
        <taxon>Mucoromycetes</taxon>
        <taxon>Mucorales</taxon>
        <taxon>Phycomycetaceae</taxon>
        <taxon>Phycomyces</taxon>
    </lineage>
</organism>
<gene>
    <name evidence="2" type="ORF">PHYBLDRAFT_72876</name>
</gene>
<feature type="domain" description="ISXO2-like transposase" evidence="1">
    <location>
        <begin position="54"/>
        <end position="115"/>
    </location>
</feature>
<keyword evidence="3" id="KW-1185">Reference proteome</keyword>
<dbReference type="InterPro" id="IPR024445">
    <property type="entry name" value="Tnp_ISXO2-like"/>
</dbReference>
<evidence type="ECO:0000259" key="1">
    <source>
        <dbReference type="Pfam" id="PF12762"/>
    </source>
</evidence>
<reference evidence="3" key="1">
    <citation type="submission" date="2015-06" db="EMBL/GenBank/DDBJ databases">
        <title>Expansion of signal transduction pathways in fungi by whole-genome duplication.</title>
        <authorList>
            <consortium name="DOE Joint Genome Institute"/>
            <person name="Corrochano L.M."/>
            <person name="Kuo A."/>
            <person name="Marcet-Houben M."/>
            <person name="Polaino S."/>
            <person name="Salamov A."/>
            <person name="Villalobos J.M."/>
            <person name="Alvarez M.I."/>
            <person name="Avalos J."/>
            <person name="Benito E.P."/>
            <person name="Benoit I."/>
            <person name="Burger G."/>
            <person name="Camino L.P."/>
            <person name="Canovas D."/>
            <person name="Cerda-Olmedo E."/>
            <person name="Cheng J.-F."/>
            <person name="Dominguez A."/>
            <person name="Elias M."/>
            <person name="Eslava A.P."/>
            <person name="Glaser F."/>
            <person name="Grimwood J."/>
            <person name="Gutierrez G."/>
            <person name="Heitman J."/>
            <person name="Henrissat B."/>
            <person name="Iturriaga E.A."/>
            <person name="Lang B.F."/>
            <person name="Lavin J.L."/>
            <person name="Lee S."/>
            <person name="Li W."/>
            <person name="Lindquist E."/>
            <person name="Lopez-Garcia S."/>
            <person name="Luque E.M."/>
            <person name="Marcos A.T."/>
            <person name="Martin J."/>
            <person name="McCluskey K."/>
            <person name="Medina H.R."/>
            <person name="Miralles-Duran A."/>
            <person name="Miyazaki A."/>
            <person name="Munoz-Torres E."/>
            <person name="Oguiza J.A."/>
            <person name="Ohm R."/>
            <person name="Olmedo M."/>
            <person name="Orejas M."/>
            <person name="Ortiz-Castellanos L."/>
            <person name="Pisabarro A.G."/>
            <person name="Rodriguez-Romero J."/>
            <person name="Ruiz-Herrera J."/>
            <person name="Ruiz-Vazquez R."/>
            <person name="Sanz C."/>
            <person name="Schackwitz W."/>
            <person name="Schmutz J."/>
            <person name="Shahriari M."/>
            <person name="Shelest E."/>
            <person name="Silva-Franco F."/>
            <person name="Soanes D."/>
            <person name="Syed K."/>
            <person name="Tagua V.G."/>
            <person name="Talbot N.J."/>
            <person name="Thon M."/>
            <person name="De vries R.P."/>
            <person name="Wiebenga A."/>
            <person name="Yadav J.S."/>
            <person name="Braun E.L."/>
            <person name="Baker S."/>
            <person name="Garre V."/>
            <person name="Horwitz B."/>
            <person name="Torres-Martinez S."/>
            <person name="Idnurm A."/>
            <person name="Herrera-Estrella A."/>
            <person name="Gabaldon T."/>
            <person name="Grigoriev I.V."/>
        </authorList>
    </citation>
    <scope>NUCLEOTIDE SEQUENCE [LARGE SCALE GENOMIC DNA]</scope>
    <source>
        <strain evidence="3">NRRL 1555(-)</strain>
    </source>
</reference>
<dbReference type="InterPro" id="IPR053164">
    <property type="entry name" value="IS1016-like_transposase"/>
</dbReference>
<proteinExistence type="predicted"/>
<dbReference type="Proteomes" id="UP000077315">
    <property type="component" value="Unassembled WGS sequence"/>
</dbReference>
<evidence type="ECO:0000313" key="3">
    <source>
        <dbReference type="Proteomes" id="UP000077315"/>
    </source>
</evidence>
<evidence type="ECO:0000313" key="2">
    <source>
        <dbReference type="EMBL" id="OAD75686.1"/>
    </source>
</evidence>
<dbReference type="OrthoDB" id="5598606at2759"/>
<dbReference type="EMBL" id="KV440977">
    <property type="protein sequence ID" value="OAD75686.1"/>
    <property type="molecule type" value="Genomic_DNA"/>
</dbReference>
<dbReference type="InParanoid" id="A0A162PZ93"/>
<dbReference type="PANTHER" id="PTHR47163">
    <property type="entry name" value="DDE_TNP_IS1595 DOMAIN-CONTAINING PROTEIN"/>
    <property type="match status" value="1"/>
</dbReference>
<accession>A0A162PZ93</accession>
<dbReference type="VEuPathDB" id="FungiDB:PHYBLDRAFT_72876"/>
<dbReference type="GeneID" id="29003641"/>